<name>A0ABP3RSE2_9CAUL</name>
<dbReference type="Pfam" id="PF03061">
    <property type="entry name" value="4HBT"/>
    <property type="match status" value="1"/>
</dbReference>
<comment type="caution">
    <text evidence="3">The sequence shown here is derived from an EMBL/GenBank/DDBJ whole genome shotgun (WGS) entry which is preliminary data.</text>
</comment>
<dbReference type="SUPFAM" id="SSF54637">
    <property type="entry name" value="Thioesterase/thiol ester dehydrase-isomerase"/>
    <property type="match status" value="1"/>
</dbReference>
<feature type="domain" description="Thioesterase" evidence="2">
    <location>
        <begin position="53"/>
        <end position="131"/>
    </location>
</feature>
<dbReference type="PANTHER" id="PTHR43240">
    <property type="entry name" value="1,4-DIHYDROXY-2-NAPHTHOYL-COA THIOESTERASE 1"/>
    <property type="match status" value="1"/>
</dbReference>
<evidence type="ECO:0000313" key="3">
    <source>
        <dbReference type="EMBL" id="GAA0612980.1"/>
    </source>
</evidence>
<gene>
    <name evidence="3" type="ORF">GCM10009422_04900</name>
</gene>
<dbReference type="Proteomes" id="UP001501352">
    <property type="component" value="Unassembled WGS sequence"/>
</dbReference>
<evidence type="ECO:0000259" key="2">
    <source>
        <dbReference type="Pfam" id="PF03061"/>
    </source>
</evidence>
<dbReference type="PANTHER" id="PTHR43240:SF1">
    <property type="entry name" value="BLR5584 PROTEIN"/>
    <property type="match status" value="1"/>
</dbReference>
<accession>A0ABP3RSE2</accession>
<evidence type="ECO:0000256" key="1">
    <source>
        <dbReference type="ARBA" id="ARBA00022801"/>
    </source>
</evidence>
<dbReference type="EMBL" id="BAAAGA010000001">
    <property type="protein sequence ID" value="GAA0612980.1"/>
    <property type="molecule type" value="Genomic_DNA"/>
</dbReference>
<protein>
    <submittedName>
        <fullName evidence="3">PaaI family thioesterase</fullName>
    </submittedName>
</protein>
<dbReference type="InterPro" id="IPR006683">
    <property type="entry name" value="Thioestr_dom"/>
</dbReference>
<reference evidence="4" key="1">
    <citation type="journal article" date="2019" name="Int. J. Syst. Evol. Microbiol.">
        <title>The Global Catalogue of Microorganisms (GCM) 10K type strain sequencing project: providing services to taxonomists for standard genome sequencing and annotation.</title>
        <authorList>
            <consortium name="The Broad Institute Genomics Platform"/>
            <consortium name="The Broad Institute Genome Sequencing Center for Infectious Disease"/>
            <person name="Wu L."/>
            <person name="Ma J."/>
        </authorList>
    </citation>
    <scope>NUCLEOTIDE SEQUENCE [LARGE SCALE GENOMIC DNA]</scope>
    <source>
        <strain evidence="4">JCM 12928</strain>
    </source>
</reference>
<dbReference type="InterPro" id="IPR029069">
    <property type="entry name" value="HotDog_dom_sf"/>
</dbReference>
<proteinExistence type="predicted"/>
<dbReference type="InterPro" id="IPR003736">
    <property type="entry name" value="PAAI_dom"/>
</dbReference>
<keyword evidence="1" id="KW-0378">Hydrolase</keyword>
<organism evidence="3 4">
    <name type="scientific">Brevundimonas kwangchunensis</name>
    <dbReference type="NCBI Taxonomy" id="322163"/>
    <lineage>
        <taxon>Bacteria</taxon>
        <taxon>Pseudomonadati</taxon>
        <taxon>Pseudomonadota</taxon>
        <taxon>Alphaproteobacteria</taxon>
        <taxon>Caulobacterales</taxon>
        <taxon>Caulobacteraceae</taxon>
        <taxon>Brevundimonas</taxon>
    </lineage>
</organism>
<sequence>MTSLSGLELMQAVMAGKLPPASISHTLHFDLVEVSEGLVVFEGRTAADILNPQGTVHGGWALTLIDSATGCAAHTTLPAGVGYTTVSTQANFNRPIRSDTGLVRCEGRVINAGRQIITAESTIKDQDGRLLAHGTSTLMVLQPRS</sequence>
<keyword evidence="4" id="KW-1185">Reference proteome</keyword>
<dbReference type="CDD" id="cd03443">
    <property type="entry name" value="PaaI_thioesterase"/>
    <property type="match status" value="1"/>
</dbReference>
<dbReference type="NCBIfam" id="TIGR00369">
    <property type="entry name" value="unchar_dom_1"/>
    <property type="match status" value="1"/>
</dbReference>
<evidence type="ECO:0000313" key="4">
    <source>
        <dbReference type="Proteomes" id="UP001501352"/>
    </source>
</evidence>
<dbReference type="Gene3D" id="3.10.129.10">
    <property type="entry name" value="Hotdog Thioesterase"/>
    <property type="match status" value="1"/>
</dbReference>